<evidence type="ECO:0000256" key="6">
    <source>
        <dbReference type="PROSITE-ProRule" id="PRU01248"/>
    </source>
</evidence>
<evidence type="ECO:0000259" key="7">
    <source>
        <dbReference type="PROSITE" id="PS51898"/>
    </source>
</evidence>
<dbReference type="PANTHER" id="PTHR30349">
    <property type="entry name" value="PHAGE INTEGRASE-RELATED"/>
    <property type="match status" value="1"/>
</dbReference>
<dbReference type="SUPFAM" id="SSF56349">
    <property type="entry name" value="DNA breaking-rejoining enzymes"/>
    <property type="match status" value="1"/>
</dbReference>
<dbReference type="GeneID" id="75052668"/>
<evidence type="ECO:0000256" key="1">
    <source>
        <dbReference type="ARBA" id="ARBA00003283"/>
    </source>
</evidence>
<reference evidence="9 10" key="1">
    <citation type="submission" date="2019-04" db="EMBL/GenBank/DDBJ databases">
        <authorList>
            <person name="Schori C."/>
            <person name="Ahrens C."/>
        </authorList>
    </citation>
    <scope>NUCLEOTIDE SEQUENCE [LARGE SCALE GENOMIC DNA]</scope>
    <source>
        <strain evidence="9 10">DSM 2950</strain>
    </source>
</reference>
<evidence type="ECO:0000256" key="2">
    <source>
        <dbReference type="ARBA" id="ARBA00008857"/>
    </source>
</evidence>
<proteinExistence type="inferred from homology"/>
<dbReference type="Gene3D" id="1.10.443.10">
    <property type="entry name" value="Intergrase catalytic core"/>
    <property type="match status" value="1"/>
</dbReference>
<dbReference type="GO" id="GO:0006310">
    <property type="term" value="P:DNA recombination"/>
    <property type="evidence" value="ECO:0007669"/>
    <property type="project" value="UniProtKB-KW"/>
</dbReference>
<keyword evidence="3" id="KW-0229">DNA integration</keyword>
<feature type="domain" description="Core-binding (CB)" evidence="8">
    <location>
        <begin position="7"/>
        <end position="100"/>
    </location>
</feature>
<dbReference type="InterPro" id="IPR004107">
    <property type="entry name" value="Integrase_SAM-like_N"/>
</dbReference>
<dbReference type="Gene3D" id="1.10.150.130">
    <property type="match status" value="1"/>
</dbReference>
<keyword evidence="5" id="KW-0233">DNA recombination</keyword>
<dbReference type="InterPro" id="IPR050090">
    <property type="entry name" value="Tyrosine_recombinase_XerCD"/>
</dbReference>
<protein>
    <submittedName>
        <fullName evidence="9">Recombinase</fullName>
    </submittedName>
</protein>
<evidence type="ECO:0000256" key="5">
    <source>
        <dbReference type="ARBA" id="ARBA00023172"/>
    </source>
</evidence>
<comment type="similarity">
    <text evidence="2">Belongs to the 'phage' integrase family.</text>
</comment>
<evidence type="ECO:0000313" key="9">
    <source>
        <dbReference type="EMBL" id="QMW76645.1"/>
    </source>
</evidence>
<dbReference type="GO" id="GO:0003677">
    <property type="term" value="F:DNA binding"/>
    <property type="evidence" value="ECO:0007669"/>
    <property type="project" value="UniProtKB-UniRule"/>
</dbReference>
<dbReference type="InterPro" id="IPR002104">
    <property type="entry name" value="Integrase_catalytic"/>
</dbReference>
<name>A0A7G5MPV2_9FIRM</name>
<dbReference type="PANTHER" id="PTHR30349:SF41">
    <property type="entry name" value="INTEGRASE_RECOMBINASE PROTEIN MJ0367-RELATED"/>
    <property type="match status" value="1"/>
</dbReference>
<evidence type="ECO:0000259" key="8">
    <source>
        <dbReference type="PROSITE" id="PS51900"/>
    </source>
</evidence>
<comment type="function">
    <text evidence="1">Site-specific tyrosine recombinase, which acts by catalyzing the cutting and rejoining of the recombining DNA molecules.</text>
</comment>
<evidence type="ECO:0000256" key="3">
    <source>
        <dbReference type="ARBA" id="ARBA00022908"/>
    </source>
</evidence>
<dbReference type="InterPro" id="IPR010998">
    <property type="entry name" value="Integrase_recombinase_N"/>
</dbReference>
<dbReference type="AlphaFoldDB" id="A0A7G5MPV2"/>
<dbReference type="EMBL" id="CP039126">
    <property type="protein sequence ID" value="QMW76645.1"/>
    <property type="molecule type" value="Genomic_DNA"/>
</dbReference>
<evidence type="ECO:0000256" key="4">
    <source>
        <dbReference type="ARBA" id="ARBA00023125"/>
    </source>
</evidence>
<dbReference type="GO" id="GO:0015074">
    <property type="term" value="P:DNA integration"/>
    <property type="evidence" value="ECO:0007669"/>
    <property type="project" value="UniProtKB-KW"/>
</dbReference>
<evidence type="ECO:0000313" key="10">
    <source>
        <dbReference type="Proteomes" id="UP000515789"/>
    </source>
</evidence>
<keyword evidence="4 6" id="KW-0238">DNA-binding</keyword>
<dbReference type="Pfam" id="PF02899">
    <property type="entry name" value="Phage_int_SAM_1"/>
    <property type="match status" value="1"/>
</dbReference>
<sequence length="346" mass="39560">MGKVKDEQLFTLLRDFLLVYLPNQRKASSNTVKAYRTALNQFLKYTAGQKNLSVLSVTSGMVTYEMVNSYLDWLSAEKNAAPATRNNRLAAIRAFISYAAACRPEYISIASGLAAIGIQKNDRFAKVDYMTEEAVKTLLAEPDTRTEIGVRDQFLMIFLYDTGARIQEVLDVKICDIKVDRTPTVTLHGKGKKTRIVPLMKDTVNHLQNYMKVFHPSETWMSSKWLFYVERKGIRNAMCDDTARLRIQKYAASAREKCPDVPLNVHPHLWRHTRAMHLYQHGMDLTLISQWLGHKQLETTLIYAHADTEAKRKAIMEAMASDPFLEAEPVNYTVSDEEILKRLYGL</sequence>
<dbReference type="PROSITE" id="PS51898">
    <property type="entry name" value="TYR_RECOMBINASE"/>
    <property type="match status" value="1"/>
</dbReference>
<dbReference type="InterPro" id="IPR011010">
    <property type="entry name" value="DNA_brk_join_enz"/>
</dbReference>
<dbReference type="RefSeq" id="WP_018593300.1">
    <property type="nucleotide sequence ID" value="NZ_CABLBP010000001.1"/>
</dbReference>
<organism evidence="9 10">
    <name type="scientific">Blautia producta</name>
    <dbReference type="NCBI Taxonomy" id="33035"/>
    <lineage>
        <taxon>Bacteria</taxon>
        <taxon>Bacillati</taxon>
        <taxon>Bacillota</taxon>
        <taxon>Clostridia</taxon>
        <taxon>Lachnospirales</taxon>
        <taxon>Lachnospiraceae</taxon>
        <taxon>Blautia</taxon>
    </lineage>
</organism>
<accession>A0A7G5MPV2</accession>
<dbReference type="Pfam" id="PF00589">
    <property type="entry name" value="Phage_integrase"/>
    <property type="match status" value="1"/>
</dbReference>
<gene>
    <name evidence="9" type="ORF">E5259_02995</name>
</gene>
<dbReference type="InterPro" id="IPR044068">
    <property type="entry name" value="CB"/>
</dbReference>
<feature type="domain" description="Tyr recombinase" evidence="7">
    <location>
        <begin position="125"/>
        <end position="316"/>
    </location>
</feature>
<dbReference type="InterPro" id="IPR013762">
    <property type="entry name" value="Integrase-like_cat_sf"/>
</dbReference>
<dbReference type="Proteomes" id="UP000515789">
    <property type="component" value="Chromosome"/>
</dbReference>
<dbReference type="PROSITE" id="PS51900">
    <property type="entry name" value="CB"/>
    <property type="match status" value="1"/>
</dbReference>